<dbReference type="InterPro" id="IPR041118">
    <property type="entry name" value="Rx_N"/>
</dbReference>
<protein>
    <recommendedName>
        <fullName evidence="4">Disease resistance N-terminal domain-containing protein</fullName>
    </recommendedName>
</protein>
<dbReference type="GO" id="GO:0006952">
    <property type="term" value="P:defense response"/>
    <property type="evidence" value="ECO:0007669"/>
    <property type="project" value="UniProtKB-KW"/>
</dbReference>
<comment type="caution">
    <text evidence="5">The sequence shown here is derived from an EMBL/GenBank/DDBJ whole genome shotgun (WGS) entry which is preliminary data.</text>
</comment>
<evidence type="ECO:0000259" key="4">
    <source>
        <dbReference type="Pfam" id="PF18052"/>
    </source>
</evidence>
<evidence type="ECO:0000256" key="2">
    <source>
        <dbReference type="ARBA" id="ARBA00022741"/>
    </source>
</evidence>
<dbReference type="AlphaFoldDB" id="A0A4S4DBD8"/>
<feature type="domain" description="Disease resistance N-terminal" evidence="4">
    <location>
        <begin position="5"/>
        <end position="87"/>
    </location>
</feature>
<accession>A0A4S4DBD8</accession>
<organism evidence="5 6">
    <name type="scientific">Camellia sinensis var. sinensis</name>
    <name type="common">China tea</name>
    <dbReference type="NCBI Taxonomy" id="542762"/>
    <lineage>
        <taxon>Eukaryota</taxon>
        <taxon>Viridiplantae</taxon>
        <taxon>Streptophyta</taxon>
        <taxon>Embryophyta</taxon>
        <taxon>Tracheophyta</taxon>
        <taxon>Spermatophyta</taxon>
        <taxon>Magnoliopsida</taxon>
        <taxon>eudicotyledons</taxon>
        <taxon>Gunneridae</taxon>
        <taxon>Pentapetalae</taxon>
        <taxon>asterids</taxon>
        <taxon>Ericales</taxon>
        <taxon>Theaceae</taxon>
        <taxon>Camellia</taxon>
    </lineage>
</organism>
<dbReference type="Gene3D" id="1.20.5.4130">
    <property type="match status" value="1"/>
</dbReference>
<keyword evidence="3" id="KW-0611">Plant defense</keyword>
<reference evidence="5 6" key="1">
    <citation type="journal article" date="2018" name="Proc. Natl. Acad. Sci. U.S.A.">
        <title>Draft genome sequence of Camellia sinensis var. sinensis provides insights into the evolution of the tea genome and tea quality.</title>
        <authorList>
            <person name="Wei C."/>
            <person name="Yang H."/>
            <person name="Wang S."/>
            <person name="Zhao J."/>
            <person name="Liu C."/>
            <person name="Gao L."/>
            <person name="Xia E."/>
            <person name="Lu Y."/>
            <person name="Tai Y."/>
            <person name="She G."/>
            <person name="Sun J."/>
            <person name="Cao H."/>
            <person name="Tong W."/>
            <person name="Gao Q."/>
            <person name="Li Y."/>
            <person name="Deng W."/>
            <person name="Jiang X."/>
            <person name="Wang W."/>
            <person name="Chen Q."/>
            <person name="Zhang S."/>
            <person name="Li H."/>
            <person name="Wu J."/>
            <person name="Wang P."/>
            <person name="Li P."/>
            <person name="Shi C."/>
            <person name="Zheng F."/>
            <person name="Jian J."/>
            <person name="Huang B."/>
            <person name="Shan D."/>
            <person name="Shi M."/>
            <person name="Fang C."/>
            <person name="Yue Y."/>
            <person name="Li F."/>
            <person name="Li D."/>
            <person name="Wei S."/>
            <person name="Han B."/>
            <person name="Jiang C."/>
            <person name="Yin Y."/>
            <person name="Xia T."/>
            <person name="Zhang Z."/>
            <person name="Bennetzen J.L."/>
            <person name="Zhao S."/>
            <person name="Wan X."/>
        </authorList>
    </citation>
    <scope>NUCLEOTIDE SEQUENCE [LARGE SCALE GENOMIC DNA]</scope>
    <source>
        <strain evidence="6">cv. Shuchazao</strain>
        <tissue evidence="5">Leaf</tissue>
    </source>
</reference>
<keyword evidence="1" id="KW-0677">Repeat</keyword>
<dbReference type="PANTHER" id="PTHR19338">
    <property type="entry name" value="TRANSLOCASE OF INNER MITOCHONDRIAL MEMBRANE 13 HOMOLOG"/>
    <property type="match status" value="1"/>
</dbReference>
<keyword evidence="2" id="KW-0547">Nucleotide-binding</keyword>
<evidence type="ECO:0000256" key="3">
    <source>
        <dbReference type="ARBA" id="ARBA00022821"/>
    </source>
</evidence>
<evidence type="ECO:0000256" key="1">
    <source>
        <dbReference type="ARBA" id="ARBA00022737"/>
    </source>
</evidence>
<evidence type="ECO:0000313" key="6">
    <source>
        <dbReference type="Proteomes" id="UP000306102"/>
    </source>
</evidence>
<dbReference type="PANTHER" id="PTHR19338:SF73">
    <property type="entry name" value="DISEASE RESISTANCE PROTEIN RGA2-LIKE"/>
    <property type="match status" value="1"/>
</dbReference>
<keyword evidence="6" id="KW-1185">Reference proteome</keyword>
<proteinExistence type="predicted"/>
<evidence type="ECO:0000313" key="5">
    <source>
        <dbReference type="EMBL" id="THF98875.1"/>
    </source>
</evidence>
<gene>
    <name evidence="5" type="ORF">TEA_009842</name>
</gene>
<dbReference type="Proteomes" id="UP000306102">
    <property type="component" value="Unassembled WGS sequence"/>
</dbReference>
<sequence length="250" mass="28115">MDGTAMDSILKKLEQLINFKDNLIVNERYQIQSLYNQLRFLGAILKDVEEKHHENSEAENLAIKISGVAYETGEIIHPAVANFVRLRESNKDKKIGFCLNLSDIMEQIRPIEVEVMQFYDKMYQIQVLEAGKSSDGDRLSMGNRTMVGEEIMVGFDDEVLTIKKRLAGGKKQLDIIPIVGMPGLVQRCFNVRWSELIGSSSELTSGVHTYGAHRLSDHSMARAVFTALFSIKLPEGQNLGLDLLEQILEG</sequence>
<dbReference type="EMBL" id="SDRB02012127">
    <property type="protein sequence ID" value="THF98875.1"/>
    <property type="molecule type" value="Genomic_DNA"/>
</dbReference>
<name>A0A4S4DBD8_CAMSN</name>
<dbReference type="GO" id="GO:0000166">
    <property type="term" value="F:nucleotide binding"/>
    <property type="evidence" value="ECO:0007669"/>
    <property type="project" value="UniProtKB-KW"/>
</dbReference>
<dbReference type="Pfam" id="PF18052">
    <property type="entry name" value="Rx_N"/>
    <property type="match status" value="1"/>
</dbReference>